<evidence type="ECO:0000256" key="5">
    <source>
        <dbReference type="PROSITE-ProRule" id="PRU00108"/>
    </source>
</evidence>
<dbReference type="GO" id="GO:0006355">
    <property type="term" value="P:regulation of DNA-templated transcription"/>
    <property type="evidence" value="ECO:0007669"/>
    <property type="project" value="InterPro"/>
</dbReference>
<feature type="region of interest" description="Disordered" evidence="6">
    <location>
        <begin position="159"/>
        <end position="185"/>
    </location>
</feature>
<comment type="subcellular location">
    <subcellularLocation>
        <location evidence="5">Nucleus</location>
    </subcellularLocation>
</comment>
<evidence type="ECO:0000313" key="8">
    <source>
        <dbReference type="EMBL" id="CAE6429693.1"/>
    </source>
</evidence>
<dbReference type="InterPro" id="IPR009057">
    <property type="entry name" value="Homeodomain-like_sf"/>
</dbReference>
<keyword evidence="3 5" id="KW-0371">Homeobox</keyword>
<dbReference type="AlphaFoldDB" id="A0A8H3AHE5"/>
<sequence length="232" mass="26540">MKASEYSLTSKSRWKCTIVEPLCLQKPYAPIAPTKVKRTVYITPHPKSPYVDYAGQAIGSAGELSPVDFKPFPANPPPNPSPDQYQEELEDKPSVEPYNPPYYKPQDPFCQPYWDAFYENPYPNIDECKELSQRLNLSPKIIQQWFALARRFTYAPDRGPITDSDITDDNESNESMAVESEESDAEEVSIEGTLYEHFYHSVIPKKSKIVTIRLDTEPTSELGWFLNNCTRT</sequence>
<dbReference type="Gene3D" id="1.10.10.60">
    <property type="entry name" value="Homeodomain-like"/>
    <property type="match status" value="1"/>
</dbReference>
<evidence type="ECO:0000256" key="1">
    <source>
        <dbReference type="ARBA" id="ARBA00005800"/>
    </source>
</evidence>
<evidence type="ECO:0000256" key="3">
    <source>
        <dbReference type="ARBA" id="ARBA00023155"/>
    </source>
</evidence>
<dbReference type="Pfam" id="PF05920">
    <property type="entry name" value="Homeobox_KN"/>
    <property type="match status" value="1"/>
</dbReference>
<keyword evidence="2 5" id="KW-0238">DNA-binding</keyword>
<feature type="region of interest" description="Disordered" evidence="6">
    <location>
        <begin position="68"/>
        <end position="98"/>
    </location>
</feature>
<dbReference type="Proteomes" id="UP000663843">
    <property type="component" value="Unassembled WGS sequence"/>
</dbReference>
<evidence type="ECO:0000256" key="2">
    <source>
        <dbReference type="ARBA" id="ARBA00023125"/>
    </source>
</evidence>
<feature type="non-terminal residue" evidence="8">
    <location>
        <position position="1"/>
    </location>
</feature>
<dbReference type="EMBL" id="CAJMWT010002020">
    <property type="protein sequence ID" value="CAE6429693.1"/>
    <property type="molecule type" value="Genomic_DNA"/>
</dbReference>
<reference evidence="8" key="1">
    <citation type="submission" date="2021-01" db="EMBL/GenBank/DDBJ databases">
        <authorList>
            <person name="Kaushik A."/>
        </authorList>
    </citation>
    <scope>NUCLEOTIDE SEQUENCE</scope>
    <source>
        <strain evidence="8">AG2-2IIIB</strain>
    </source>
</reference>
<evidence type="ECO:0000259" key="7">
    <source>
        <dbReference type="PROSITE" id="PS50071"/>
    </source>
</evidence>
<dbReference type="InterPro" id="IPR008422">
    <property type="entry name" value="KN_HD"/>
</dbReference>
<dbReference type="SUPFAM" id="SSF46689">
    <property type="entry name" value="Homeodomain-like"/>
    <property type="match status" value="1"/>
</dbReference>
<evidence type="ECO:0000313" key="9">
    <source>
        <dbReference type="Proteomes" id="UP000663843"/>
    </source>
</evidence>
<proteinExistence type="inferred from homology"/>
<name>A0A8H3AHE5_9AGAM</name>
<keyword evidence="4 5" id="KW-0539">Nucleus</keyword>
<dbReference type="CDD" id="cd00086">
    <property type="entry name" value="homeodomain"/>
    <property type="match status" value="1"/>
</dbReference>
<dbReference type="PROSITE" id="PS50071">
    <property type="entry name" value="HOMEOBOX_2"/>
    <property type="match status" value="1"/>
</dbReference>
<dbReference type="GO" id="GO:0003677">
    <property type="term" value="F:DNA binding"/>
    <property type="evidence" value="ECO:0007669"/>
    <property type="project" value="UniProtKB-UniRule"/>
</dbReference>
<dbReference type="GO" id="GO:0005634">
    <property type="term" value="C:nucleus"/>
    <property type="evidence" value="ECO:0007669"/>
    <property type="project" value="UniProtKB-SubCell"/>
</dbReference>
<protein>
    <recommendedName>
        <fullName evidence="7">Homeobox domain-containing protein</fullName>
    </recommendedName>
</protein>
<comment type="similarity">
    <text evidence="1">Belongs to the TALE/M-ATYP homeobox family.</text>
</comment>
<evidence type="ECO:0000256" key="6">
    <source>
        <dbReference type="SAM" id="MobiDB-lite"/>
    </source>
</evidence>
<feature type="DNA-binding region" description="Homeobox" evidence="5">
    <location>
        <begin position="119"/>
        <end position="152"/>
    </location>
</feature>
<organism evidence="8 9">
    <name type="scientific">Rhizoctonia solani</name>
    <dbReference type="NCBI Taxonomy" id="456999"/>
    <lineage>
        <taxon>Eukaryota</taxon>
        <taxon>Fungi</taxon>
        <taxon>Dikarya</taxon>
        <taxon>Basidiomycota</taxon>
        <taxon>Agaricomycotina</taxon>
        <taxon>Agaricomycetes</taxon>
        <taxon>Cantharellales</taxon>
        <taxon>Ceratobasidiaceae</taxon>
        <taxon>Rhizoctonia</taxon>
    </lineage>
</organism>
<evidence type="ECO:0000256" key="4">
    <source>
        <dbReference type="ARBA" id="ARBA00023242"/>
    </source>
</evidence>
<gene>
    <name evidence="8" type="ORF">RDB_LOCUS62650</name>
</gene>
<comment type="caution">
    <text evidence="8">The sequence shown here is derived from an EMBL/GenBank/DDBJ whole genome shotgun (WGS) entry which is preliminary data.</text>
</comment>
<feature type="domain" description="Homeobox" evidence="7">
    <location>
        <begin position="117"/>
        <end position="151"/>
    </location>
</feature>
<accession>A0A8H3AHE5</accession>
<dbReference type="InterPro" id="IPR001356">
    <property type="entry name" value="HD"/>
</dbReference>